<evidence type="ECO:0000259" key="1">
    <source>
        <dbReference type="SMART" id="SM00421"/>
    </source>
</evidence>
<protein>
    <recommendedName>
        <fullName evidence="1">HTH luxR-type domain-containing protein</fullName>
    </recommendedName>
</protein>
<accession>A0A917BKF0</accession>
<feature type="domain" description="HTH luxR-type" evidence="1">
    <location>
        <begin position="318"/>
        <end position="375"/>
    </location>
</feature>
<dbReference type="Pfam" id="PF00196">
    <property type="entry name" value="GerE"/>
    <property type="match status" value="1"/>
</dbReference>
<dbReference type="SMART" id="SM00421">
    <property type="entry name" value="HTH_LUXR"/>
    <property type="match status" value="1"/>
</dbReference>
<dbReference type="Gene3D" id="1.10.10.10">
    <property type="entry name" value="Winged helix-like DNA-binding domain superfamily/Winged helix DNA-binding domain"/>
    <property type="match status" value="1"/>
</dbReference>
<dbReference type="RefSeq" id="WP_188574644.1">
    <property type="nucleotide sequence ID" value="NZ_BMCT01000001.1"/>
</dbReference>
<sequence length="383" mass="40814">MASITREDIADLTGRLYEAAYDAEAWPAAIRTLQDAFHGAAACFCIEFAHHADVVSGNCDPGYANLYLNDMLNHNQIWRPLMGAVDGLVATDQSFMTKAEFRSSVFYNEWYAPQGYLGSMACKVPAPQLGGSGFFIVTRGRTQPDFDAEDMAAMRLMAPVMMKVARLRQQFGALRVAERAEAALLANAGVGFALADHEGRLLHTSPTATDLLARAGLLARGDRLGVARTANAGESVGRTLQRLLARACAPQPGVLDGGSGELMLRPDPTRPDQVYAVAISPVRDAEAYGLSARGVAAVFVRQVGFGLPEGFSRMTRTLFGFSAREAEIAACLAAGGALKDAAASCGITMATARTYMARIFEKTETSQQSQVVALLRGLIPAPG</sequence>
<dbReference type="InterPro" id="IPR036388">
    <property type="entry name" value="WH-like_DNA-bd_sf"/>
</dbReference>
<dbReference type="Proteomes" id="UP000606044">
    <property type="component" value="Unassembled WGS sequence"/>
</dbReference>
<gene>
    <name evidence="2" type="ORF">GCM10007301_02440</name>
</gene>
<dbReference type="SUPFAM" id="SSF46894">
    <property type="entry name" value="C-terminal effector domain of the bipartite response regulators"/>
    <property type="match status" value="1"/>
</dbReference>
<dbReference type="GO" id="GO:0003677">
    <property type="term" value="F:DNA binding"/>
    <property type="evidence" value="ECO:0007669"/>
    <property type="project" value="InterPro"/>
</dbReference>
<evidence type="ECO:0000313" key="3">
    <source>
        <dbReference type="Proteomes" id="UP000606044"/>
    </source>
</evidence>
<evidence type="ECO:0000313" key="2">
    <source>
        <dbReference type="EMBL" id="GGF46444.1"/>
    </source>
</evidence>
<dbReference type="GO" id="GO:0006355">
    <property type="term" value="P:regulation of DNA-templated transcription"/>
    <property type="evidence" value="ECO:0007669"/>
    <property type="project" value="InterPro"/>
</dbReference>
<reference evidence="2" key="2">
    <citation type="submission" date="2020-09" db="EMBL/GenBank/DDBJ databases">
        <authorList>
            <person name="Sun Q."/>
            <person name="Sedlacek I."/>
        </authorList>
    </citation>
    <scope>NUCLEOTIDE SEQUENCE</scope>
    <source>
        <strain evidence="2">CCM 7897</strain>
    </source>
</reference>
<name>A0A917BKF0_9HYPH</name>
<proteinExistence type="predicted"/>
<dbReference type="EMBL" id="BMCT01000001">
    <property type="protein sequence ID" value="GGF46444.1"/>
    <property type="molecule type" value="Genomic_DNA"/>
</dbReference>
<dbReference type="InterPro" id="IPR000792">
    <property type="entry name" value="Tscrpt_reg_LuxR_C"/>
</dbReference>
<comment type="caution">
    <text evidence="2">The sequence shown here is derived from an EMBL/GenBank/DDBJ whole genome shotgun (WGS) entry which is preliminary data.</text>
</comment>
<organism evidence="2 3">
    <name type="scientific">Azorhizobium oxalatiphilum</name>
    <dbReference type="NCBI Taxonomy" id="980631"/>
    <lineage>
        <taxon>Bacteria</taxon>
        <taxon>Pseudomonadati</taxon>
        <taxon>Pseudomonadota</taxon>
        <taxon>Alphaproteobacteria</taxon>
        <taxon>Hyphomicrobiales</taxon>
        <taxon>Xanthobacteraceae</taxon>
        <taxon>Azorhizobium</taxon>
    </lineage>
</organism>
<keyword evidence="3" id="KW-1185">Reference proteome</keyword>
<dbReference type="InterPro" id="IPR016032">
    <property type="entry name" value="Sig_transdc_resp-reg_C-effctor"/>
</dbReference>
<reference evidence="2" key="1">
    <citation type="journal article" date="2014" name="Int. J. Syst. Evol. Microbiol.">
        <title>Complete genome sequence of Corynebacterium casei LMG S-19264T (=DSM 44701T), isolated from a smear-ripened cheese.</title>
        <authorList>
            <consortium name="US DOE Joint Genome Institute (JGI-PGF)"/>
            <person name="Walter F."/>
            <person name="Albersmeier A."/>
            <person name="Kalinowski J."/>
            <person name="Ruckert C."/>
        </authorList>
    </citation>
    <scope>NUCLEOTIDE SEQUENCE</scope>
    <source>
        <strain evidence="2">CCM 7897</strain>
    </source>
</reference>
<dbReference type="AlphaFoldDB" id="A0A917BKF0"/>